<sequence>MLLFPAEESAGSLFTLVNAISAEKFAGFKIEVQRPLS</sequence>
<protein>
    <submittedName>
        <fullName evidence="1">Uncharacterized protein</fullName>
    </submittedName>
</protein>
<dbReference type="HOGENOM" id="CLU_3345198_0_0_9"/>
<gene>
    <name evidence="1" type="ORF">L248_2073</name>
</gene>
<dbReference type="AlphaFoldDB" id="U4TXC4"/>
<organism evidence="1 2">
    <name type="scientific">Schleiferilactobacillus shenzhenensis LY-73</name>
    <dbReference type="NCBI Taxonomy" id="1231336"/>
    <lineage>
        <taxon>Bacteria</taxon>
        <taxon>Bacillati</taxon>
        <taxon>Bacillota</taxon>
        <taxon>Bacilli</taxon>
        <taxon>Lactobacillales</taxon>
        <taxon>Lactobacillaceae</taxon>
        <taxon>Schleiferilactobacillus</taxon>
    </lineage>
</organism>
<name>U4TXC4_9LACO</name>
<keyword evidence="2" id="KW-1185">Reference proteome</keyword>
<dbReference type="EMBL" id="KI271584">
    <property type="protein sequence ID" value="ERL65997.1"/>
    <property type="molecule type" value="Genomic_DNA"/>
</dbReference>
<evidence type="ECO:0000313" key="2">
    <source>
        <dbReference type="Proteomes" id="UP000030647"/>
    </source>
</evidence>
<dbReference type="Proteomes" id="UP000030647">
    <property type="component" value="Unassembled WGS sequence"/>
</dbReference>
<proteinExistence type="predicted"/>
<evidence type="ECO:0000313" key="1">
    <source>
        <dbReference type="EMBL" id="ERL65997.1"/>
    </source>
</evidence>
<reference evidence="2" key="1">
    <citation type="journal article" date="2013" name="Genome Announc.">
        <title>Whole-Genome Sequencing of Lactobacillus shenzhenensis Strain LY-73T.</title>
        <authorList>
            <person name="Lin Z."/>
            <person name="Liu Z."/>
            <person name="Yang R."/>
            <person name="Zou Y."/>
            <person name="Wan D."/>
            <person name="Chen J."/>
            <person name="Guo M."/>
            <person name="Zhao J."/>
            <person name="Fang C."/>
            <person name="Yang R."/>
            <person name="Liu F."/>
        </authorList>
    </citation>
    <scope>NUCLEOTIDE SEQUENCE [LARGE SCALE GENOMIC DNA]</scope>
    <source>
        <strain evidence="2">LY-73</strain>
    </source>
</reference>
<accession>U4TXC4</accession>